<reference evidence="1 2" key="1">
    <citation type="submission" date="2020-10" db="EMBL/GenBank/DDBJ databases">
        <title>ChiBAC.</title>
        <authorList>
            <person name="Zenner C."/>
            <person name="Hitch T.C.A."/>
            <person name="Clavel T."/>
        </authorList>
    </citation>
    <scope>NUCLEOTIDE SEQUENCE [LARGE SCALE GENOMIC DNA]</scope>
    <source>
        <strain evidence="1 2">DSM 109015</strain>
    </source>
</reference>
<gene>
    <name evidence="1" type="ORF">INF35_09230</name>
</gene>
<evidence type="ECO:0000313" key="1">
    <source>
        <dbReference type="EMBL" id="MBE5037965.1"/>
    </source>
</evidence>
<name>A0ABR9R4I2_9FIRM</name>
<comment type="caution">
    <text evidence="1">The sequence shown here is derived from an EMBL/GenBank/DDBJ whole genome shotgun (WGS) entry which is preliminary data.</text>
</comment>
<organism evidence="1 2">
    <name type="scientific">Gemmiger gallinarum</name>
    <dbReference type="NCBI Taxonomy" id="2779354"/>
    <lineage>
        <taxon>Bacteria</taxon>
        <taxon>Bacillati</taxon>
        <taxon>Bacillota</taxon>
        <taxon>Clostridia</taxon>
        <taxon>Eubacteriales</taxon>
        <taxon>Gemmiger</taxon>
    </lineage>
</organism>
<evidence type="ECO:0000313" key="2">
    <source>
        <dbReference type="Proteomes" id="UP000768567"/>
    </source>
</evidence>
<protein>
    <submittedName>
        <fullName evidence="1">Uncharacterized protein</fullName>
    </submittedName>
</protein>
<proteinExistence type="predicted"/>
<dbReference type="RefSeq" id="WP_193501697.1">
    <property type="nucleotide sequence ID" value="NZ_JADCKC010000002.1"/>
</dbReference>
<dbReference type="EMBL" id="JADCKC010000002">
    <property type="protein sequence ID" value="MBE5037965.1"/>
    <property type="molecule type" value="Genomic_DNA"/>
</dbReference>
<keyword evidence="2" id="KW-1185">Reference proteome</keyword>
<dbReference type="Proteomes" id="UP000768567">
    <property type="component" value="Unassembled WGS sequence"/>
</dbReference>
<sequence>MLLYYDHYGRDARSGFCFFGAKWPREIDPDINNRKGAGLLWNLFTNIYGDHGYNPGAPESIFCLRGCFGPGTMVYGIADVKQDASGRYGTSVDFAVVLPQNEQEKQLELNPSPLIQELRTRHQPGSTREYRGDTMPRCKISTSAPRNYVNLAAELGWSSKKLLLVSSHPERDTLVYAMAMYSLLPVERRRNFSFLSYAVNWSTLYQMEGFDLIGVTESPDVMGNLSAMEQMGEEISYICPDRGVTHFPREGRDAGRGYLKRIYPLLLHDGQLDLPRDCGAWLHGSEFGLRCAGLSSTEQEALGLMLRAAASSKSRYYPLEQEKASISAAVFQ</sequence>
<accession>A0ABR9R4I2</accession>